<dbReference type="InterPro" id="IPR036890">
    <property type="entry name" value="HATPase_C_sf"/>
</dbReference>
<dbReference type="Pfam" id="PF02518">
    <property type="entry name" value="HATPase_c"/>
    <property type="match status" value="1"/>
</dbReference>
<dbReference type="SUPFAM" id="SSF47384">
    <property type="entry name" value="Homodimeric domain of signal transducing histidine kinase"/>
    <property type="match status" value="1"/>
</dbReference>
<dbReference type="EnsemblBacteria" id="ABY35049">
    <property type="protein sequence ID" value="ABY35049"/>
    <property type="gene ID" value="Caur_1832"/>
</dbReference>
<dbReference type="FunFam" id="3.30.565.10:FF:000006">
    <property type="entry name" value="Sensor histidine kinase WalK"/>
    <property type="match status" value="1"/>
</dbReference>
<dbReference type="STRING" id="324602.Caur_1832"/>
<dbReference type="HOGENOM" id="CLU_381229_0_0_0"/>
<dbReference type="InterPro" id="IPR003594">
    <property type="entry name" value="HATPase_dom"/>
</dbReference>
<dbReference type="InterPro" id="IPR036097">
    <property type="entry name" value="HisK_dim/P_sf"/>
</dbReference>
<dbReference type="Gene3D" id="3.30.565.10">
    <property type="entry name" value="Histidine kinase-like ATPase, C-terminal domain"/>
    <property type="match status" value="1"/>
</dbReference>
<feature type="transmembrane region" description="Helical" evidence="8">
    <location>
        <begin position="136"/>
        <end position="158"/>
    </location>
</feature>
<dbReference type="PATRIC" id="fig|324602.8.peg.2091"/>
<comment type="catalytic activity">
    <reaction evidence="1">
        <text>ATP + protein L-histidine = ADP + protein N-phospho-L-histidine.</text>
        <dbReference type="EC" id="2.7.13.3"/>
    </reaction>
</comment>
<keyword evidence="8" id="KW-0812">Transmembrane</keyword>
<sequence>MKHNTWQLQTIIRRLLPLPALGLSWLLTQFSLPSAAWGGLIGYGLVNVALLLLLRHHPTSTNRLLTLAGLSDLLMIIWSIFLISTSPLLAVVQGVGALRAWRYRFHSFWPALLPALIGLLYPFTTPSPWTDNPLTLTTLVPVGSFLLSIITVLALVWFGQRRNLVALDWRARYDQLRREQKQQVAGLEASNNDLRERLRRMEALGESLRAISSSLSLDDVLRQILDSLTHMLGVQRIDNVALTLARDNGLEHQILHNDAQQSDWATALAQVVITEKRTVLLDAHEIAQEPVWHSLADQQWQAALSVPLFDPDQPDRIRGALSVVSRQSEAFSPAEERHLTSFSIQAMIAIRNAELHVQLSRQQAMLSAILHDMADGLIVYDEAGNVYLDNAVARQAIAHSAAYNGRLADHLIDTARQLYQSKVSFSKEIIDGEAEQARWYQIHATLVNPSPDTCLAVLVLHDITDQKVQERQRREFIGKLAHELRNPLNVLNGNLDIVLKESDKVGTLTEAQRYFLGEVKDSYKRLWKRIEELIEINRNGTSQLKLRPVRTNIIDIIINTCVQQQQPAKSHGVDLCWEVPDQLPDMFLDEERIGQVLTNLIENAIKAMPDGGQITVSAEQQQDYVLVHVTDTGIGIPADQIEKVFLPYHQVPSHVNGRETKNTHLGLGLAICKQFVEAHNGRIWISHSEVGKGTRFTFSLPIMPETEQTIKTGSQTTA</sequence>
<dbReference type="Proteomes" id="UP000002008">
    <property type="component" value="Chromosome"/>
</dbReference>
<gene>
    <name evidence="10" type="ordered locus">Caur_1832</name>
</gene>
<evidence type="ECO:0000256" key="5">
    <source>
        <dbReference type="ARBA" id="ARBA00022777"/>
    </source>
</evidence>
<dbReference type="Pfam" id="PF01590">
    <property type="entry name" value="GAF"/>
    <property type="match status" value="1"/>
</dbReference>
<feature type="transmembrane region" description="Helical" evidence="8">
    <location>
        <begin position="75"/>
        <end position="95"/>
    </location>
</feature>
<dbReference type="SMART" id="SM00065">
    <property type="entry name" value="GAF"/>
    <property type="match status" value="1"/>
</dbReference>
<evidence type="ECO:0000256" key="2">
    <source>
        <dbReference type="ARBA" id="ARBA00012438"/>
    </source>
</evidence>
<evidence type="ECO:0000313" key="11">
    <source>
        <dbReference type="Proteomes" id="UP000002008"/>
    </source>
</evidence>
<dbReference type="InParanoid" id="A9WD82"/>
<dbReference type="AlphaFoldDB" id="A9WD82"/>
<organism evidence="10 11">
    <name type="scientific">Chloroflexus aurantiacus (strain ATCC 29366 / DSM 635 / J-10-fl)</name>
    <dbReference type="NCBI Taxonomy" id="324602"/>
    <lineage>
        <taxon>Bacteria</taxon>
        <taxon>Bacillati</taxon>
        <taxon>Chloroflexota</taxon>
        <taxon>Chloroflexia</taxon>
        <taxon>Chloroflexales</taxon>
        <taxon>Chloroflexineae</taxon>
        <taxon>Chloroflexaceae</taxon>
        <taxon>Chloroflexus</taxon>
    </lineage>
</organism>
<protein>
    <recommendedName>
        <fullName evidence="2">histidine kinase</fullName>
        <ecNumber evidence="2">2.7.13.3</ecNumber>
    </recommendedName>
</protein>
<dbReference type="PANTHER" id="PTHR43547">
    <property type="entry name" value="TWO-COMPONENT HISTIDINE KINASE"/>
    <property type="match status" value="1"/>
</dbReference>
<dbReference type="PANTHER" id="PTHR43547:SF2">
    <property type="entry name" value="HYBRID SIGNAL TRANSDUCTION HISTIDINE KINASE C"/>
    <property type="match status" value="1"/>
</dbReference>
<dbReference type="KEGG" id="cau:Caur_1832"/>
<dbReference type="InterPro" id="IPR003661">
    <property type="entry name" value="HisK_dim/P_dom"/>
</dbReference>
<dbReference type="CDD" id="cd00075">
    <property type="entry name" value="HATPase"/>
    <property type="match status" value="1"/>
</dbReference>
<keyword evidence="3" id="KW-0597">Phosphoprotein</keyword>
<dbReference type="CDD" id="cd00082">
    <property type="entry name" value="HisKA"/>
    <property type="match status" value="1"/>
</dbReference>
<feature type="coiled-coil region" evidence="7">
    <location>
        <begin position="177"/>
        <end position="204"/>
    </location>
</feature>
<accession>A9WD82</accession>
<dbReference type="InterPro" id="IPR005467">
    <property type="entry name" value="His_kinase_dom"/>
</dbReference>
<feature type="transmembrane region" description="Helical" evidence="8">
    <location>
        <begin position="34"/>
        <end position="54"/>
    </location>
</feature>
<dbReference type="EMBL" id="CP000909">
    <property type="protein sequence ID" value="ABY35049.1"/>
    <property type="molecule type" value="Genomic_DNA"/>
</dbReference>
<keyword evidence="4 10" id="KW-0808">Transferase</keyword>
<feature type="transmembrane region" description="Helical" evidence="8">
    <location>
        <begin position="107"/>
        <end position="124"/>
    </location>
</feature>
<dbReference type="InterPro" id="IPR029016">
    <property type="entry name" value="GAF-like_dom_sf"/>
</dbReference>
<dbReference type="RefSeq" id="WP_012257703.1">
    <property type="nucleotide sequence ID" value="NC_010175.1"/>
</dbReference>
<keyword evidence="6" id="KW-0902">Two-component regulatory system</keyword>
<dbReference type="Pfam" id="PF00512">
    <property type="entry name" value="HisKA"/>
    <property type="match status" value="1"/>
</dbReference>
<evidence type="ECO:0000256" key="4">
    <source>
        <dbReference type="ARBA" id="ARBA00022679"/>
    </source>
</evidence>
<keyword evidence="7" id="KW-0175">Coiled coil</keyword>
<keyword evidence="8" id="KW-0472">Membrane</keyword>
<dbReference type="eggNOG" id="COG2203">
    <property type="taxonomic scope" value="Bacteria"/>
</dbReference>
<dbReference type="Gene3D" id="1.10.287.130">
    <property type="match status" value="1"/>
</dbReference>
<dbReference type="GO" id="GO:0000155">
    <property type="term" value="F:phosphorelay sensor kinase activity"/>
    <property type="evidence" value="ECO:0000318"/>
    <property type="project" value="GO_Central"/>
</dbReference>
<evidence type="ECO:0000256" key="6">
    <source>
        <dbReference type="ARBA" id="ARBA00023012"/>
    </source>
</evidence>
<dbReference type="SUPFAM" id="SSF55874">
    <property type="entry name" value="ATPase domain of HSP90 chaperone/DNA topoisomerase II/histidine kinase"/>
    <property type="match status" value="1"/>
</dbReference>
<feature type="domain" description="Histidine kinase" evidence="9">
    <location>
        <begin position="479"/>
        <end position="704"/>
    </location>
</feature>
<evidence type="ECO:0000259" key="9">
    <source>
        <dbReference type="PROSITE" id="PS50109"/>
    </source>
</evidence>
<evidence type="ECO:0000256" key="1">
    <source>
        <dbReference type="ARBA" id="ARBA00000085"/>
    </source>
</evidence>
<keyword evidence="8" id="KW-1133">Transmembrane helix</keyword>
<reference evidence="11" key="1">
    <citation type="journal article" date="2011" name="BMC Genomics">
        <title>Complete genome sequence of the filamentous anoxygenic phototrophic bacterium Chloroflexus aurantiacus.</title>
        <authorList>
            <person name="Tang K.H."/>
            <person name="Barry K."/>
            <person name="Chertkov O."/>
            <person name="Dalin E."/>
            <person name="Han C.S."/>
            <person name="Hauser L.J."/>
            <person name="Honchak B.M."/>
            <person name="Karbach L.E."/>
            <person name="Land M.L."/>
            <person name="Lapidus A."/>
            <person name="Larimer F.W."/>
            <person name="Mikhailova N."/>
            <person name="Pitluck S."/>
            <person name="Pierson B.K."/>
            <person name="Blankenship R.E."/>
        </authorList>
    </citation>
    <scope>NUCLEOTIDE SEQUENCE [LARGE SCALE GENOMIC DNA]</scope>
    <source>
        <strain evidence="11">ATCC 29366 / DSM 635 / J-10-fl</strain>
    </source>
</reference>
<evidence type="ECO:0000256" key="3">
    <source>
        <dbReference type="ARBA" id="ARBA00022553"/>
    </source>
</evidence>
<dbReference type="Gene3D" id="3.30.450.20">
    <property type="entry name" value="PAS domain"/>
    <property type="match status" value="1"/>
</dbReference>
<dbReference type="InterPro" id="IPR004358">
    <property type="entry name" value="Sig_transdc_His_kin-like_C"/>
</dbReference>
<dbReference type="PRINTS" id="PR00344">
    <property type="entry name" value="BCTRLSENSOR"/>
</dbReference>
<dbReference type="eggNOG" id="COG5002">
    <property type="taxonomic scope" value="Bacteria"/>
</dbReference>
<dbReference type="PROSITE" id="PS50109">
    <property type="entry name" value="HIS_KIN"/>
    <property type="match status" value="1"/>
</dbReference>
<evidence type="ECO:0000256" key="8">
    <source>
        <dbReference type="SAM" id="Phobius"/>
    </source>
</evidence>
<keyword evidence="5 10" id="KW-0418">Kinase</keyword>
<dbReference type="InterPro" id="IPR003018">
    <property type="entry name" value="GAF"/>
</dbReference>
<dbReference type="SMART" id="SM00388">
    <property type="entry name" value="HisKA"/>
    <property type="match status" value="1"/>
</dbReference>
<evidence type="ECO:0000256" key="7">
    <source>
        <dbReference type="SAM" id="Coils"/>
    </source>
</evidence>
<keyword evidence="11" id="KW-1185">Reference proteome</keyword>
<proteinExistence type="predicted"/>
<dbReference type="SUPFAM" id="SSF55781">
    <property type="entry name" value="GAF domain-like"/>
    <property type="match status" value="1"/>
</dbReference>
<dbReference type="Gene3D" id="3.30.450.40">
    <property type="match status" value="1"/>
</dbReference>
<dbReference type="SMART" id="SM00387">
    <property type="entry name" value="HATPase_c"/>
    <property type="match status" value="1"/>
</dbReference>
<evidence type="ECO:0000313" key="10">
    <source>
        <dbReference type="EMBL" id="ABY35049.1"/>
    </source>
</evidence>
<name>A9WD82_CHLAA</name>
<dbReference type="EC" id="2.7.13.3" evidence="2"/>